<dbReference type="InterPro" id="IPR010650">
    <property type="entry name" value="PrkA_C"/>
</dbReference>
<proteinExistence type="predicted"/>
<dbReference type="AlphaFoldDB" id="A0A559KCK5"/>
<feature type="domain" description="PrkA C-terminal" evidence="2">
    <location>
        <begin position="9"/>
        <end position="135"/>
    </location>
</feature>
<dbReference type="PANTHER" id="PTHR30267:SF2">
    <property type="entry name" value="PROTEIN PRKA"/>
    <property type="match status" value="1"/>
</dbReference>
<sequence length="136" mass="16284">MDTIKWLSERELQLKDKQLQLKEQLEAVEKELAIVEVAKDYLQEFYFNNTAQELFLLYLTHIEAYCNWTKVDVDGALYDPDEKLMRRIEEKIGISENAKKAFREEVLIRMSSYKRKGKQFDYKSHERLKEAIENSL</sequence>
<reference evidence="3 4" key="1">
    <citation type="submission" date="2019-07" db="EMBL/GenBank/DDBJ databases">
        <authorList>
            <person name="Kim J."/>
        </authorList>
    </citation>
    <scope>NUCLEOTIDE SEQUENCE [LARGE SCALE GENOMIC DNA]</scope>
    <source>
        <strain evidence="3 4">JC52</strain>
    </source>
</reference>
<evidence type="ECO:0000313" key="4">
    <source>
        <dbReference type="Proteomes" id="UP000317036"/>
    </source>
</evidence>
<dbReference type="GO" id="GO:0004672">
    <property type="term" value="F:protein kinase activity"/>
    <property type="evidence" value="ECO:0007669"/>
    <property type="project" value="TreeGrafter"/>
</dbReference>
<feature type="coiled-coil region" evidence="1">
    <location>
        <begin position="11"/>
        <end position="38"/>
    </location>
</feature>
<gene>
    <name evidence="3" type="ORF">FPZ49_10745</name>
</gene>
<keyword evidence="4" id="KW-1185">Reference proteome</keyword>
<protein>
    <recommendedName>
        <fullName evidence="2">PrkA C-terminal domain-containing protein</fullName>
    </recommendedName>
</protein>
<evidence type="ECO:0000313" key="3">
    <source>
        <dbReference type="EMBL" id="TVY09843.1"/>
    </source>
</evidence>
<evidence type="ECO:0000256" key="1">
    <source>
        <dbReference type="SAM" id="Coils"/>
    </source>
</evidence>
<dbReference type="EMBL" id="VNJI01000011">
    <property type="protein sequence ID" value="TVY09843.1"/>
    <property type="molecule type" value="Genomic_DNA"/>
</dbReference>
<dbReference type="Proteomes" id="UP000317036">
    <property type="component" value="Unassembled WGS sequence"/>
</dbReference>
<dbReference type="Pfam" id="PF06798">
    <property type="entry name" value="PrkA"/>
    <property type="match status" value="1"/>
</dbReference>
<evidence type="ECO:0000259" key="2">
    <source>
        <dbReference type="Pfam" id="PF06798"/>
    </source>
</evidence>
<name>A0A559KCK5_9BACL</name>
<keyword evidence="1" id="KW-0175">Coiled coil</keyword>
<dbReference type="PANTHER" id="PTHR30267">
    <property type="entry name" value="PROTEIN KINASE PRKA"/>
    <property type="match status" value="1"/>
</dbReference>
<accession>A0A559KCK5</accession>
<organism evidence="3 4">
    <name type="scientific">Paenibacillus cremeus</name>
    <dbReference type="NCBI Taxonomy" id="2163881"/>
    <lineage>
        <taxon>Bacteria</taxon>
        <taxon>Bacillati</taxon>
        <taxon>Bacillota</taxon>
        <taxon>Bacilli</taxon>
        <taxon>Bacillales</taxon>
        <taxon>Paenibacillaceae</taxon>
        <taxon>Paenibacillus</taxon>
    </lineage>
</organism>
<dbReference type="RefSeq" id="WP_144846353.1">
    <property type="nucleotide sequence ID" value="NZ_VNJI01000011.1"/>
</dbReference>
<dbReference type="OrthoDB" id="9937396at2"/>
<comment type="caution">
    <text evidence="3">The sequence shown here is derived from an EMBL/GenBank/DDBJ whole genome shotgun (WGS) entry which is preliminary data.</text>
</comment>